<evidence type="ECO:0000313" key="3">
    <source>
        <dbReference type="Proteomes" id="UP001153404"/>
    </source>
</evidence>
<evidence type="ECO:0000313" key="2">
    <source>
        <dbReference type="EMBL" id="MDG0810852.1"/>
    </source>
</evidence>
<reference evidence="2" key="1">
    <citation type="submission" date="2022-10" db="EMBL/GenBank/DDBJ databases">
        <title>Comparative genomic analysis of Cohnella hashimotonis sp. nov., isolated from the International Space Station.</title>
        <authorList>
            <person name="Simpson A."/>
            <person name="Venkateswaran K."/>
        </authorList>
    </citation>
    <scope>NUCLEOTIDE SEQUENCE</scope>
    <source>
        <strain evidence="2">DSM 28161</strain>
    </source>
</reference>
<name>A0A9X4QUU1_9BACL</name>
<feature type="compositionally biased region" description="Basic and acidic residues" evidence="1">
    <location>
        <begin position="1"/>
        <end position="21"/>
    </location>
</feature>
<comment type="caution">
    <text evidence="2">The sequence shown here is derived from an EMBL/GenBank/DDBJ whole genome shotgun (WGS) entry which is preliminary data.</text>
</comment>
<protein>
    <submittedName>
        <fullName evidence="2">Uncharacterized protein</fullName>
    </submittedName>
</protein>
<feature type="region of interest" description="Disordered" evidence="1">
    <location>
        <begin position="1"/>
        <end position="56"/>
    </location>
</feature>
<dbReference type="AlphaFoldDB" id="A0A9X4QUU1"/>
<organism evidence="2 3">
    <name type="scientific">Cohnella rhizosphaerae</name>
    <dbReference type="NCBI Taxonomy" id="1457232"/>
    <lineage>
        <taxon>Bacteria</taxon>
        <taxon>Bacillati</taxon>
        <taxon>Bacillota</taxon>
        <taxon>Bacilli</taxon>
        <taxon>Bacillales</taxon>
        <taxon>Paenibacillaceae</taxon>
        <taxon>Cohnella</taxon>
    </lineage>
</organism>
<sequence>MNEFKQSDVRESVAESAEVRPHATSGENGDYRSDEDSKPSGPIETRSLDEAMNGSMVQDFDDLKRLGRDMERVKTGSELSEEGLVSDPIQEEA</sequence>
<dbReference type="Proteomes" id="UP001153404">
    <property type="component" value="Unassembled WGS sequence"/>
</dbReference>
<feature type="region of interest" description="Disordered" evidence="1">
    <location>
        <begin position="71"/>
        <end position="93"/>
    </location>
</feature>
<proteinExistence type="predicted"/>
<evidence type="ECO:0000256" key="1">
    <source>
        <dbReference type="SAM" id="MobiDB-lite"/>
    </source>
</evidence>
<dbReference type="RefSeq" id="WP_277532919.1">
    <property type="nucleotide sequence ID" value="NZ_JAPDIA010000003.1"/>
</dbReference>
<keyword evidence="3" id="KW-1185">Reference proteome</keyword>
<feature type="compositionally biased region" description="Basic and acidic residues" evidence="1">
    <location>
        <begin position="29"/>
        <end position="38"/>
    </location>
</feature>
<dbReference type="EMBL" id="JAPDIA010000003">
    <property type="protein sequence ID" value="MDG0810852.1"/>
    <property type="molecule type" value="Genomic_DNA"/>
</dbReference>
<accession>A0A9X4QUU1</accession>
<gene>
    <name evidence="2" type="ORF">OMP40_16870</name>
</gene>